<evidence type="ECO:0000313" key="3">
    <source>
        <dbReference type="Proteomes" id="UP000799424"/>
    </source>
</evidence>
<protein>
    <submittedName>
        <fullName evidence="2">Uncharacterized protein</fullName>
    </submittedName>
</protein>
<organism evidence="2 3">
    <name type="scientific">Ophiobolus disseminans</name>
    <dbReference type="NCBI Taxonomy" id="1469910"/>
    <lineage>
        <taxon>Eukaryota</taxon>
        <taxon>Fungi</taxon>
        <taxon>Dikarya</taxon>
        <taxon>Ascomycota</taxon>
        <taxon>Pezizomycotina</taxon>
        <taxon>Dothideomycetes</taxon>
        <taxon>Pleosporomycetidae</taxon>
        <taxon>Pleosporales</taxon>
        <taxon>Pleosporineae</taxon>
        <taxon>Phaeosphaeriaceae</taxon>
        <taxon>Ophiobolus</taxon>
    </lineage>
</organism>
<dbReference type="EMBL" id="MU006237">
    <property type="protein sequence ID" value="KAF2821477.1"/>
    <property type="molecule type" value="Genomic_DNA"/>
</dbReference>
<evidence type="ECO:0000256" key="1">
    <source>
        <dbReference type="SAM" id="Coils"/>
    </source>
</evidence>
<keyword evidence="1" id="KW-0175">Coiled coil</keyword>
<sequence>MSKRDFYPMFIAAWEASFKEETILKAFEATGISPLNPEMILKRFHTSQPTQGLKEALIHERLRRKRGKPLPLGEPEEYHGGAVIWSPGRVNRARDLLQQQEAEEEQQQLQKAEAARLPTYEDPCAENGFAMQMSARINMNARKDNSRICT</sequence>
<proteinExistence type="predicted"/>
<evidence type="ECO:0000313" key="2">
    <source>
        <dbReference type="EMBL" id="KAF2821477.1"/>
    </source>
</evidence>
<dbReference type="AlphaFoldDB" id="A0A6A6ZMK0"/>
<reference evidence="2" key="1">
    <citation type="journal article" date="2020" name="Stud. Mycol.">
        <title>101 Dothideomycetes genomes: a test case for predicting lifestyles and emergence of pathogens.</title>
        <authorList>
            <person name="Haridas S."/>
            <person name="Albert R."/>
            <person name="Binder M."/>
            <person name="Bloem J."/>
            <person name="Labutti K."/>
            <person name="Salamov A."/>
            <person name="Andreopoulos B."/>
            <person name="Baker S."/>
            <person name="Barry K."/>
            <person name="Bills G."/>
            <person name="Bluhm B."/>
            <person name="Cannon C."/>
            <person name="Castanera R."/>
            <person name="Culley D."/>
            <person name="Daum C."/>
            <person name="Ezra D."/>
            <person name="Gonzalez J."/>
            <person name="Henrissat B."/>
            <person name="Kuo A."/>
            <person name="Liang C."/>
            <person name="Lipzen A."/>
            <person name="Lutzoni F."/>
            <person name="Magnuson J."/>
            <person name="Mondo S."/>
            <person name="Nolan M."/>
            <person name="Ohm R."/>
            <person name="Pangilinan J."/>
            <person name="Park H.-J."/>
            <person name="Ramirez L."/>
            <person name="Alfaro M."/>
            <person name="Sun H."/>
            <person name="Tritt A."/>
            <person name="Yoshinaga Y."/>
            <person name="Zwiers L.-H."/>
            <person name="Turgeon B."/>
            <person name="Goodwin S."/>
            <person name="Spatafora J."/>
            <person name="Crous P."/>
            <person name="Grigoriev I."/>
        </authorList>
    </citation>
    <scope>NUCLEOTIDE SEQUENCE</scope>
    <source>
        <strain evidence="2">CBS 113818</strain>
    </source>
</reference>
<name>A0A6A6ZMK0_9PLEO</name>
<dbReference type="OrthoDB" id="3945463at2759"/>
<feature type="coiled-coil region" evidence="1">
    <location>
        <begin position="90"/>
        <end position="117"/>
    </location>
</feature>
<accession>A0A6A6ZMK0</accession>
<dbReference type="Proteomes" id="UP000799424">
    <property type="component" value="Unassembled WGS sequence"/>
</dbReference>
<gene>
    <name evidence="2" type="ORF">CC86DRAFT_397433</name>
</gene>
<keyword evidence="3" id="KW-1185">Reference proteome</keyword>